<gene>
    <name evidence="2" type="ORF">CDAUBV1_LOCUS6877</name>
</gene>
<dbReference type="InterPro" id="IPR049352">
    <property type="entry name" value="Rost"/>
</dbReference>
<name>A0AAV2TA13_CALDB</name>
<evidence type="ECO:0008006" key="4">
    <source>
        <dbReference type="Google" id="ProtNLM"/>
    </source>
</evidence>
<protein>
    <recommendedName>
        <fullName evidence="4">Protein rolling stone</fullName>
    </recommendedName>
</protein>
<evidence type="ECO:0000313" key="2">
    <source>
        <dbReference type="EMBL" id="CAL5133615.1"/>
    </source>
</evidence>
<feature type="transmembrane region" description="Helical" evidence="1">
    <location>
        <begin position="236"/>
        <end position="258"/>
    </location>
</feature>
<dbReference type="EMBL" id="CAXLJL010000156">
    <property type="protein sequence ID" value="CAL5133615.1"/>
    <property type="molecule type" value="Genomic_DNA"/>
</dbReference>
<feature type="transmembrane region" description="Helical" evidence="1">
    <location>
        <begin position="197"/>
        <end position="216"/>
    </location>
</feature>
<dbReference type="GO" id="GO:0016020">
    <property type="term" value="C:membrane"/>
    <property type="evidence" value="ECO:0007669"/>
    <property type="project" value="TreeGrafter"/>
</dbReference>
<sequence>MSGNSSKPSFWRCFCLPRLHDFFIAEFSLHGLGLNYFRTTDFVTSQWSWMKPWIFTTYRVIVALGMLVWISFDIPTEIHRFYKDQTAMWFVYVTNWAFGLLTLVLFTLAIYTLVYNCPPRDNTTVVFYQPIWLLYTVAANAMLVTCIVYWVALSDSDLGVLTSMMGKLKHSLSGAVVLVDIILSAIPFRLLHVVYPLLFGLIYSVFTYVFWLANGYGPFRIGQVYPGLNWSRPRTAILVCLCAILICFLVQIVIYLIYFLRVKLSQCNGGRGYSDNTLKGKSGYGEIGQTLRDQANKNELISVTSMTTLAEPITGPEYGTVVE</sequence>
<dbReference type="Pfam" id="PF21534">
    <property type="entry name" value="Rost"/>
    <property type="match status" value="1"/>
</dbReference>
<comment type="caution">
    <text evidence="2">The sequence shown here is derived from an EMBL/GenBank/DDBJ whole genome shotgun (WGS) entry which is preliminary data.</text>
</comment>
<evidence type="ECO:0000313" key="3">
    <source>
        <dbReference type="Proteomes" id="UP001497525"/>
    </source>
</evidence>
<feature type="transmembrane region" description="Helical" evidence="1">
    <location>
        <begin position="172"/>
        <end position="191"/>
    </location>
</feature>
<dbReference type="AlphaFoldDB" id="A0AAV2TA13"/>
<dbReference type="PANTHER" id="PTHR12242">
    <property type="entry name" value="OS02G0130600 PROTEIN-RELATED"/>
    <property type="match status" value="1"/>
</dbReference>
<feature type="transmembrane region" description="Helical" evidence="1">
    <location>
        <begin position="131"/>
        <end position="152"/>
    </location>
</feature>
<dbReference type="Proteomes" id="UP001497525">
    <property type="component" value="Unassembled WGS sequence"/>
</dbReference>
<feature type="transmembrane region" description="Helical" evidence="1">
    <location>
        <begin position="86"/>
        <end position="111"/>
    </location>
</feature>
<evidence type="ECO:0000256" key="1">
    <source>
        <dbReference type="SAM" id="Phobius"/>
    </source>
</evidence>
<reference evidence="2" key="1">
    <citation type="submission" date="2024-06" db="EMBL/GenBank/DDBJ databases">
        <authorList>
            <person name="Liu X."/>
            <person name="Lenzi L."/>
            <person name="Haldenby T S."/>
            <person name="Uol C."/>
        </authorList>
    </citation>
    <scope>NUCLEOTIDE SEQUENCE</scope>
</reference>
<organism evidence="2 3">
    <name type="scientific">Calicophoron daubneyi</name>
    <name type="common">Rumen fluke</name>
    <name type="synonym">Paramphistomum daubneyi</name>
    <dbReference type="NCBI Taxonomy" id="300641"/>
    <lineage>
        <taxon>Eukaryota</taxon>
        <taxon>Metazoa</taxon>
        <taxon>Spiralia</taxon>
        <taxon>Lophotrochozoa</taxon>
        <taxon>Platyhelminthes</taxon>
        <taxon>Trematoda</taxon>
        <taxon>Digenea</taxon>
        <taxon>Plagiorchiida</taxon>
        <taxon>Pronocephalata</taxon>
        <taxon>Paramphistomoidea</taxon>
        <taxon>Paramphistomidae</taxon>
        <taxon>Calicophoron</taxon>
    </lineage>
</organism>
<keyword evidence="1" id="KW-0812">Transmembrane</keyword>
<proteinExistence type="predicted"/>
<feature type="transmembrane region" description="Helical" evidence="1">
    <location>
        <begin position="53"/>
        <end position="74"/>
    </location>
</feature>
<dbReference type="PANTHER" id="PTHR12242:SF1">
    <property type="entry name" value="MYND-TYPE DOMAIN-CONTAINING PROTEIN"/>
    <property type="match status" value="1"/>
</dbReference>
<accession>A0AAV2TA13</accession>
<keyword evidence="1" id="KW-1133">Transmembrane helix</keyword>
<keyword evidence="1" id="KW-0472">Membrane</keyword>